<accession>U1FWU3</accession>
<feature type="compositionally biased region" description="Basic and acidic residues" evidence="1">
    <location>
        <begin position="109"/>
        <end position="119"/>
    </location>
</feature>
<evidence type="ECO:0000313" key="2">
    <source>
        <dbReference type="EMBL" id="ERF69332.1"/>
    </source>
</evidence>
<dbReference type="InterPro" id="IPR007727">
    <property type="entry name" value="Spo12"/>
</dbReference>
<proteinExistence type="predicted"/>
<reference evidence="3" key="1">
    <citation type="journal article" date="2014" name="BMC Genomics">
        <title>Genome characteristics reveal the impact of lichenization on lichen-forming fungus Endocarpon pusillum Hedwig (Verrucariales, Ascomycota).</title>
        <authorList>
            <person name="Wang Y.-Y."/>
            <person name="Liu B."/>
            <person name="Zhang X.-Y."/>
            <person name="Zhou Q.-M."/>
            <person name="Zhang T."/>
            <person name="Li H."/>
            <person name="Yu Y.-F."/>
            <person name="Zhang X.-L."/>
            <person name="Hao X.-Y."/>
            <person name="Wang M."/>
            <person name="Wang L."/>
            <person name="Wei J.-C."/>
        </authorList>
    </citation>
    <scope>NUCLEOTIDE SEQUENCE [LARGE SCALE GENOMIC DNA]</scope>
    <source>
        <strain evidence="3">Z07020 / HMAS-L-300199</strain>
    </source>
</reference>
<dbReference type="OrthoDB" id="5578329at2759"/>
<feature type="compositionally biased region" description="Low complexity" evidence="1">
    <location>
        <begin position="60"/>
        <end position="91"/>
    </location>
</feature>
<keyword evidence="3" id="KW-1185">Reference proteome</keyword>
<feature type="region of interest" description="Disordered" evidence="1">
    <location>
        <begin position="60"/>
        <end position="130"/>
    </location>
</feature>
<name>U1FWU3_ENDPU</name>
<gene>
    <name evidence="2" type="ORF">EPUS_04037</name>
</gene>
<dbReference type="Proteomes" id="UP000019373">
    <property type="component" value="Unassembled WGS sequence"/>
</dbReference>
<feature type="compositionally biased region" description="Polar residues" evidence="1">
    <location>
        <begin position="9"/>
        <end position="31"/>
    </location>
</feature>
<organism evidence="2 3">
    <name type="scientific">Endocarpon pusillum (strain Z07020 / HMAS-L-300199)</name>
    <name type="common">Lichen-forming fungus</name>
    <dbReference type="NCBI Taxonomy" id="1263415"/>
    <lineage>
        <taxon>Eukaryota</taxon>
        <taxon>Fungi</taxon>
        <taxon>Dikarya</taxon>
        <taxon>Ascomycota</taxon>
        <taxon>Pezizomycotina</taxon>
        <taxon>Eurotiomycetes</taxon>
        <taxon>Chaetothyriomycetidae</taxon>
        <taxon>Verrucariales</taxon>
        <taxon>Verrucariaceae</taxon>
        <taxon>Endocarpon</taxon>
    </lineage>
</organism>
<dbReference type="EMBL" id="KE721457">
    <property type="protein sequence ID" value="ERF69332.1"/>
    <property type="molecule type" value="Genomic_DNA"/>
</dbReference>
<dbReference type="AlphaFoldDB" id="U1FWU3"/>
<evidence type="ECO:0000256" key="1">
    <source>
        <dbReference type="SAM" id="MobiDB-lite"/>
    </source>
</evidence>
<dbReference type="eggNOG" id="ENOG502SBH5">
    <property type="taxonomic scope" value="Eukaryota"/>
</dbReference>
<protein>
    <submittedName>
        <fullName evidence="2">Uncharacterized protein</fullName>
    </submittedName>
</protein>
<sequence>MTHPEDKQCQAQAQPQSYISPSDTIMSPTTKKLSEMKGKRFASGKPQSLFAKTVGRQIQTNGQAQAQAQAQGQAEAETRAQAQGQGQIQSQKGRDGGGGEGEENSIADSKTEAAKEEQSRQGLAGAKEMR</sequence>
<dbReference type="GeneID" id="19239071"/>
<dbReference type="HOGENOM" id="CLU_1938142_0_0_1"/>
<dbReference type="RefSeq" id="XP_007805090.1">
    <property type="nucleotide sequence ID" value="XM_007806899.1"/>
</dbReference>
<evidence type="ECO:0000313" key="3">
    <source>
        <dbReference type="Proteomes" id="UP000019373"/>
    </source>
</evidence>
<dbReference type="Pfam" id="PF05032">
    <property type="entry name" value="Spo12"/>
    <property type="match status" value="1"/>
</dbReference>
<feature type="region of interest" description="Disordered" evidence="1">
    <location>
        <begin position="1"/>
        <end position="48"/>
    </location>
</feature>